<evidence type="ECO:0000313" key="9">
    <source>
        <dbReference type="Proteomes" id="UP000613266"/>
    </source>
</evidence>
<keyword evidence="6" id="KW-0862">Zinc</keyword>
<dbReference type="GO" id="GO:0008270">
    <property type="term" value="F:zinc ion binding"/>
    <property type="evidence" value="ECO:0007669"/>
    <property type="project" value="InterPro"/>
</dbReference>
<dbReference type="PROSITE" id="PS01162">
    <property type="entry name" value="QOR_ZETA_CRYSTAL"/>
    <property type="match status" value="1"/>
</dbReference>
<dbReference type="Pfam" id="PF13602">
    <property type="entry name" value="ADH_zinc_N_2"/>
    <property type="match status" value="1"/>
</dbReference>
<evidence type="ECO:0000256" key="2">
    <source>
        <dbReference type="ARBA" id="ARBA00011881"/>
    </source>
</evidence>
<dbReference type="InterPro" id="IPR011032">
    <property type="entry name" value="GroES-like_sf"/>
</dbReference>
<accession>A0A931J3Y4</accession>
<dbReference type="SMART" id="SM00829">
    <property type="entry name" value="PKS_ER"/>
    <property type="match status" value="1"/>
</dbReference>
<dbReference type="InterPro" id="IPR051603">
    <property type="entry name" value="Zinc-ADH_QOR/CCCR"/>
</dbReference>
<evidence type="ECO:0000256" key="4">
    <source>
        <dbReference type="ARBA" id="ARBA00022857"/>
    </source>
</evidence>
<evidence type="ECO:0000313" key="8">
    <source>
        <dbReference type="EMBL" id="MBH9578318.1"/>
    </source>
</evidence>
<dbReference type="PANTHER" id="PTHR44154">
    <property type="entry name" value="QUINONE OXIDOREDUCTASE"/>
    <property type="match status" value="1"/>
</dbReference>
<dbReference type="PANTHER" id="PTHR44154:SF1">
    <property type="entry name" value="QUINONE OXIDOREDUCTASE"/>
    <property type="match status" value="1"/>
</dbReference>
<dbReference type="NCBIfam" id="TIGR02817">
    <property type="entry name" value="adh_fam_1"/>
    <property type="match status" value="1"/>
</dbReference>
<keyword evidence="6" id="KW-0560">Oxidoreductase</keyword>
<name>A0A931J3Y4_9BURK</name>
<dbReference type="GO" id="GO:0003723">
    <property type="term" value="F:RNA binding"/>
    <property type="evidence" value="ECO:0007669"/>
    <property type="project" value="UniProtKB-KW"/>
</dbReference>
<keyword evidence="9" id="KW-1185">Reference proteome</keyword>
<comment type="subunit">
    <text evidence="2">Homotetramer.</text>
</comment>
<keyword evidence="3" id="KW-0963">Cytoplasm</keyword>
<dbReference type="Gene3D" id="3.90.180.10">
    <property type="entry name" value="Medium-chain alcohol dehydrogenases, catalytic domain"/>
    <property type="match status" value="1"/>
</dbReference>
<dbReference type="InterPro" id="IPR013154">
    <property type="entry name" value="ADH-like_N"/>
</dbReference>
<dbReference type="Gene3D" id="3.40.50.720">
    <property type="entry name" value="NAD(P)-binding Rossmann-like Domain"/>
    <property type="match status" value="1"/>
</dbReference>
<dbReference type="Pfam" id="PF08240">
    <property type="entry name" value="ADH_N"/>
    <property type="match status" value="1"/>
</dbReference>
<dbReference type="SUPFAM" id="SSF51735">
    <property type="entry name" value="NAD(P)-binding Rossmann-fold domains"/>
    <property type="match status" value="1"/>
</dbReference>
<comment type="subcellular location">
    <subcellularLocation>
        <location evidence="1">Cytoplasm</location>
    </subcellularLocation>
</comment>
<dbReference type="CDD" id="cd08252">
    <property type="entry name" value="AL_MDR"/>
    <property type="match status" value="1"/>
</dbReference>
<gene>
    <name evidence="8" type="ORF">I7X39_15615</name>
</gene>
<protein>
    <recommendedName>
        <fullName evidence="6">Zinc-type alcohol dehydrogenase-like protein</fullName>
    </recommendedName>
</protein>
<dbReference type="AlphaFoldDB" id="A0A931J3Y4"/>
<keyword evidence="4" id="KW-0521">NADP</keyword>
<proteinExistence type="inferred from homology"/>
<dbReference type="EMBL" id="JAEDAK010000011">
    <property type="protein sequence ID" value="MBH9578318.1"/>
    <property type="molecule type" value="Genomic_DNA"/>
</dbReference>
<reference evidence="8" key="1">
    <citation type="submission" date="2020-12" db="EMBL/GenBank/DDBJ databases">
        <title>The genome sequence of Inhella sp. 1Y17.</title>
        <authorList>
            <person name="Liu Y."/>
        </authorList>
    </citation>
    <scope>NUCLEOTIDE SEQUENCE</scope>
    <source>
        <strain evidence="8">1Y17</strain>
    </source>
</reference>
<dbReference type="RefSeq" id="WP_198112088.1">
    <property type="nucleotide sequence ID" value="NZ_JAEDAK010000011.1"/>
</dbReference>
<keyword evidence="6" id="KW-0479">Metal-binding</keyword>
<evidence type="ECO:0000256" key="3">
    <source>
        <dbReference type="ARBA" id="ARBA00022490"/>
    </source>
</evidence>
<comment type="similarity">
    <text evidence="6">Belongs to the zinc-containing alcohol dehydrogenase family. Quinone oxidoreductase subfamily.</text>
</comment>
<dbReference type="InterPro" id="IPR020843">
    <property type="entry name" value="ER"/>
</dbReference>
<feature type="domain" description="Enoyl reductase (ER)" evidence="7">
    <location>
        <begin position="13"/>
        <end position="335"/>
    </location>
</feature>
<dbReference type="Proteomes" id="UP000613266">
    <property type="component" value="Unassembled WGS sequence"/>
</dbReference>
<dbReference type="GO" id="GO:0016491">
    <property type="term" value="F:oxidoreductase activity"/>
    <property type="evidence" value="ECO:0007669"/>
    <property type="project" value="UniProtKB-KW"/>
</dbReference>
<dbReference type="InterPro" id="IPR002364">
    <property type="entry name" value="Quin_OxRdtase/zeta-crystal_CS"/>
</dbReference>
<dbReference type="SUPFAM" id="SSF50129">
    <property type="entry name" value="GroES-like"/>
    <property type="match status" value="1"/>
</dbReference>
<dbReference type="GO" id="GO:0005737">
    <property type="term" value="C:cytoplasm"/>
    <property type="evidence" value="ECO:0007669"/>
    <property type="project" value="UniProtKB-SubCell"/>
</dbReference>
<dbReference type="InterPro" id="IPR036291">
    <property type="entry name" value="NAD(P)-bd_dom_sf"/>
</dbReference>
<comment type="caution">
    <text evidence="8">The sequence shown here is derived from an EMBL/GenBank/DDBJ whole genome shotgun (WGS) entry which is preliminary data.</text>
</comment>
<keyword evidence="5" id="KW-0694">RNA-binding</keyword>
<evidence type="ECO:0000256" key="6">
    <source>
        <dbReference type="RuleBase" id="RU364000"/>
    </source>
</evidence>
<evidence type="ECO:0000259" key="7">
    <source>
        <dbReference type="SMART" id="SM00829"/>
    </source>
</evidence>
<sequence>MKAIAYQHSLPISNPLALQDVDLPAPEARGHDLLVEVKAIAVNPVDHKIRQGVQPEAGQWKVLGWDAAGVVRAVGEQVTRFKVGDRVWYAGAIDRPGSYAELQLVDEHLVGAMPASLDFAAAAALPLTTITAWELLFERLGVEQGGGQGQSLLVIGAAGGVGSILVQLARQLTQLTVIATASRPETEAWVRELGAHQVINHRRPLAEEIQRLGLPAPQLVASLTETGAHFAQIVELMAPQGKLALIDDLQPGQLDVMALKRKSLSLHWEMMFTRSLFNTADKIRQGELLSEAARRVDAGTLRSTVGEHFGRINASNLRRAQALQESGAARGKIVLEGF</sequence>
<dbReference type="InterPro" id="IPR014182">
    <property type="entry name" value="ADH_Zn_typ-1"/>
</dbReference>
<evidence type="ECO:0000256" key="5">
    <source>
        <dbReference type="ARBA" id="ARBA00022884"/>
    </source>
</evidence>
<evidence type="ECO:0000256" key="1">
    <source>
        <dbReference type="ARBA" id="ARBA00004496"/>
    </source>
</evidence>
<organism evidence="8 9">
    <name type="scientific">Inhella proteolytica</name>
    <dbReference type="NCBI Taxonomy" id="2795029"/>
    <lineage>
        <taxon>Bacteria</taxon>
        <taxon>Pseudomonadati</taxon>
        <taxon>Pseudomonadota</taxon>
        <taxon>Betaproteobacteria</taxon>
        <taxon>Burkholderiales</taxon>
        <taxon>Sphaerotilaceae</taxon>
        <taxon>Inhella</taxon>
    </lineage>
</organism>